<keyword evidence="3 11" id="KW-0813">Transport</keyword>
<dbReference type="InterPro" id="IPR043142">
    <property type="entry name" value="PapC-like_C_sf"/>
</dbReference>
<evidence type="ECO:0000256" key="9">
    <source>
        <dbReference type="ARBA" id="ARBA00023157"/>
    </source>
</evidence>
<dbReference type="FunFam" id="2.60.40.3110:FF:000001">
    <property type="entry name" value="Putative fimbrial outer membrane usher"/>
    <property type="match status" value="1"/>
</dbReference>
<proteinExistence type="inferred from homology"/>
<dbReference type="GO" id="GO:0009279">
    <property type="term" value="C:cell outer membrane"/>
    <property type="evidence" value="ECO:0007669"/>
    <property type="project" value="UniProtKB-SubCell"/>
</dbReference>
<evidence type="ECO:0000256" key="7">
    <source>
        <dbReference type="ARBA" id="ARBA00022729"/>
    </source>
</evidence>
<dbReference type="InterPro" id="IPR018030">
    <property type="entry name" value="Fimbrial_membr_usher_CS"/>
</dbReference>
<evidence type="ECO:0000259" key="13">
    <source>
        <dbReference type="Pfam" id="PF13953"/>
    </source>
</evidence>
<dbReference type="Pfam" id="PF13954">
    <property type="entry name" value="PapC_N"/>
    <property type="match status" value="1"/>
</dbReference>
<keyword evidence="6 11" id="KW-0812">Transmembrane</keyword>
<dbReference type="GO" id="GO:0015473">
    <property type="term" value="F:fimbrial usher porin activity"/>
    <property type="evidence" value="ECO:0007669"/>
    <property type="project" value="InterPro"/>
</dbReference>
<evidence type="ECO:0000256" key="6">
    <source>
        <dbReference type="ARBA" id="ARBA00022692"/>
    </source>
</evidence>
<evidence type="ECO:0000259" key="14">
    <source>
        <dbReference type="Pfam" id="PF13954"/>
    </source>
</evidence>
<keyword evidence="9" id="KW-1015">Disulfide bond</keyword>
<dbReference type="InterPro" id="IPR042186">
    <property type="entry name" value="FimD_plug_dom"/>
</dbReference>
<dbReference type="InterPro" id="IPR025885">
    <property type="entry name" value="PapC_N"/>
</dbReference>
<evidence type="ECO:0000256" key="3">
    <source>
        <dbReference type="ARBA" id="ARBA00022448"/>
    </source>
</evidence>
<gene>
    <name evidence="15" type="ORF">OEZ79_09900</name>
</gene>
<dbReference type="PANTHER" id="PTHR30451">
    <property type="entry name" value="OUTER MEMBRANE USHER PROTEIN"/>
    <property type="match status" value="1"/>
</dbReference>
<name>A0A9X4BC86_9ENTR</name>
<dbReference type="PROSITE" id="PS01151">
    <property type="entry name" value="FIMBRIAL_USHER"/>
    <property type="match status" value="1"/>
</dbReference>
<dbReference type="GO" id="GO:0009297">
    <property type="term" value="P:pilus assembly"/>
    <property type="evidence" value="ECO:0007669"/>
    <property type="project" value="InterPro"/>
</dbReference>
<dbReference type="InterPro" id="IPR037224">
    <property type="entry name" value="PapC_N_sf"/>
</dbReference>
<keyword evidence="8 11" id="KW-0472">Membrane</keyword>
<dbReference type="PANTHER" id="PTHR30451:SF21">
    <property type="entry name" value="FIMBRIAL USHER DOMAIN-CONTAINING PROTEIN YDET-RELATED"/>
    <property type="match status" value="1"/>
</dbReference>
<dbReference type="Gene3D" id="2.60.40.3110">
    <property type="match status" value="1"/>
</dbReference>
<protein>
    <submittedName>
        <fullName evidence="15">Fimbrial biogenesis outer membrane usher protein</fullName>
    </submittedName>
</protein>
<feature type="chain" id="PRO_5040855748" evidence="12">
    <location>
        <begin position="34"/>
        <end position="847"/>
    </location>
</feature>
<dbReference type="FunFam" id="2.60.40.2610:FF:000001">
    <property type="entry name" value="Outer membrane fimbrial usher protein"/>
    <property type="match status" value="1"/>
</dbReference>
<keyword evidence="4" id="KW-1134">Transmembrane beta strand</keyword>
<feature type="signal peptide" evidence="12">
    <location>
        <begin position="1"/>
        <end position="33"/>
    </location>
</feature>
<keyword evidence="7 12" id="KW-0732">Signal</keyword>
<dbReference type="Gene3D" id="2.60.40.2610">
    <property type="entry name" value="Outer membrane usher protein FimD, plug domain"/>
    <property type="match status" value="1"/>
</dbReference>
<dbReference type="RefSeq" id="WP_191153023.1">
    <property type="nucleotide sequence ID" value="NZ_CP060824.1"/>
</dbReference>
<dbReference type="Pfam" id="PF13953">
    <property type="entry name" value="PapC_C"/>
    <property type="match status" value="1"/>
</dbReference>
<dbReference type="InterPro" id="IPR000015">
    <property type="entry name" value="Fimb_usher"/>
</dbReference>
<dbReference type="SUPFAM" id="SSF141729">
    <property type="entry name" value="FimD N-terminal domain-like"/>
    <property type="match status" value="1"/>
</dbReference>
<organism evidence="15 16">
    <name type="scientific">Leclercia adecarboxylata</name>
    <dbReference type="NCBI Taxonomy" id="83655"/>
    <lineage>
        <taxon>Bacteria</taxon>
        <taxon>Pseudomonadati</taxon>
        <taxon>Pseudomonadota</taxon>
        <taxon>Gammaproteobacteria</taxon>
        <taxon>Enterobacterales</taxon>
        <taxon>Enterobacteriaceae</taxon>
        <taxon>Leclercia</taxon>
    </lineage>
</organism>
<feature type="domain" description="PapC-like C-terminal" evidence="13">
    <location>
        <begin position="768"/>
        <end position="831"/>
    </location>
</feature>
<dbReference type="InterPro" id="IPR025949">
    <property type="entry name" value="PapC-like_C"/>
</dbReference>
<comment type="subcellular location">
    <subcellularLocation>
        <location evidence="1 11">Cell outer membrane</location>
        <topology evidence="1 11">Multi-pass membrane protein</topology>
    </subcellularLocation>
</comment>
<evidence type="ECO:0000256" key="1">
    <source>
        <dbReference type="ARBA" id="ARBA00004571"/>
    </source>
</evidence>
<evidence type="ECO:0000256" key="11">
    <source>
        <dbReference type="RuleBase" id="RU003884"/>
    </source>
</evidence>
<evidence type="ECO:0000256" key="2">
    <source>
        <dbReference type="ARBA" id="ARBA00008064"/>
    </source>
</evidence>
<dbReference type="FunFam" id="3.10.20.410:FF:000001">
    <property type="entry name" value="Fimbrial outer membrane usher protein"/>
    <property type="match status" value="1"/>
</dbReference>
<dbReference type="Proteomes" id="UP001149314">
    <property type="component" value="Unassembled WGS sequence"/>
</dbReference>
<evidence type="ECO:0000256" key="8">
    <source>
        <dbReference type="ARBA" id="ARBA00023136"/>
    </source>
</evidence>
<evidence type="ECO:0000256" key="5">
    <source>
        <dbReference type="ARBA" id="ARBA00022558"/>
    </source>
</evidence>
<feature type="domain" description="PapC N-terminal" evidence="14">
    <location>
        <begin position="36"/>
        <end position="183"/>
    </location>
</feature>
<dbReference type="EMBL" id="JAOURS010000008">
    <property type="protein sequence ID" value="MDC6638546.1"/>
    <property type="molecule type" value="Genomic_DNA"/>
</dbReference>
<accession>A0A9X4BC86</accession>
<evidence type="ECO:0000256" key="10">
    <source>
        <dbReference type="ARBA" id="ARBA00023237"/>
    </source>
</evidence>
<keyword evidence="10 11" id="KW-0998">Cell outer membrane</keyword>
<comment type="similarity">
    <text evidence="2 11">Belongs to the fimbrial export usher family.</text>
</comment>
<dbReference type="Gene3D" id="2.60.40.2070">
    <property type="match status" value="1"/>
</dbReference>
<evidence type="ECO:0000313" key="15">
    <source>
        <dbReference type="EMBL" id="MDC6638546.1"/>
    </source>
</evidence>
<dbReference type="AlphaFoldDB" id="A0A9X4BC86"/>
<comment type="caution">
    <text evidence="15">The sequence shown here is derived from an EMBL/GenBank/DDBJ whole genome shotgun (WGS) entry which is preliminary data.</text>
</comment>
<dbReference type="PROSITE" id="PS51257">
    <property type="entry name" value="PROKAR_LIPOPROTEIN"/>
    <property type="match status" value="1"/>
</dbReference>
<dbReference type="Pfam" id="PF00577">
    <property type="entry name" value="Usher"/>
    <property type="match status" value="1"/>
</dbReference>
<evidence type="ECO:0000313" key="16">
    <source>
        <dbReference type="Proteomes" id="UP001149314"/>
    </source>
</evidence>
<reference evidence="15" key="1">
    <citation type="journal article" date="2023" name="Genes Genomics">
        <title>Genomic insights of Leclercia adecarboxylata strains linked to an outbreak in public hospitals in Mexico.</title>
        <authorList>
            <person name="Barrios-Villa E."/>
            <person name="Pacheco-Flores B."/>
            <person name="Lozano-Zarain P."/>
            <person name="Del Campo-Ortega R."/>
            <person name="de Jesus Ascencio-Montiel I."/>
            <person name="Gonzalez-Leon M."/>
            <person name="Camorlinga-Ponce M."/>
            <person name="Gaytan Cervantes F.J."/>
            <person name="Gonzalez Torres C."/>
            <person name="Aguilar E."/>
            <person name="Gonzalez Ibarra J."/>
            <person name="Torres Lopez F.J."/>
            <person name="Rosas-Vargas H."/>
            <person name="Gonzalez-Bonilla C.R."/>
            <person name="Del Carmen Rocha-Gracia R."/>
        </authorList>
    </citation>
    <scope>NUCLEOTIDE SEQUENCE</scope>
    <source>
        <strain evidence="15">Lac40</strain>
    </source>
</reference>
<sequence length="847" mass="92539">MYSIKKPFSCHLLALLVILCGLAVACFSQQIWADDYFNPALLDLDNPQQGKTDLSIYEKGPGQAPGQYQVALFINNNKIDTREVTFKLHKDAKGDSSLQPCFSLGDLKRLGVKTEKFPQLMAKGECAELSVIPAASATFKVRHQQLLLSIPQSALGQIPRGYIDPKDFDEGITAGLLNYSTNASQRHARQPGEQDNSSQYVNLRPGLNIGAWRVRNYSTWNRSTTGHEEQHSFSSVYTYAQRDIVAMKSDLTVGQSSSPADVFDSVPYTGMQLNSDSDMLPDSEKGYAPIIRGTAHSNALVMVRQNGYVIYQNTVAPGAFEINDLYPTGSSGDLQVTVKETDGSESHFVVPYASVPVLQREKNLRYSVTAGRYRSYDKDVEKTPFAQGSAIYGLPYGFTAYGGVQQSNHYQSQAVGGGKNMGDLGAFSVDVTRAKALLKKQHASTGQSWRVRYSKDFSKMGTNFMLAGYRYNSKGFYTLEDTMESYTRSDDWSAPQQRRARTEATIDQTLGEGWGSVTLSLVKETYWSQSQDMTSMSVSYNNSWHGVSYSLSYSLNKNTNDSNEDGESVTQDNQFALSVSVPLDHWMHNTWATYNLNNTKAGTTQNIGLNGTALQGDNLSWNIQEGLSNSGSGNSTNLNADYKGTYGEISGGVSQDKNQRNVNVGLQGGMVAHANGITLSQPLGDTIALVKAPGTHGTHITNQTGVKTDFRGYTVVPFVTAYRHNTIALDTETLPDEADVTHAAQVVTPTRGAVVRASFNTRVGSRVLMTLTRQGKPLPFGATVTTGDKDSEFIVGNDGQTYLSGLPQHGTLSVSWGQDASESCVAEYRLTDEEKKTSIINAAAQCH</sequence>
<keyword evidence="5 11" id="KW-1029">Fimbrium biogenesis</keyword>
<evidence type="ECO:0000256" key="4">
    <source>
        <dbReference type="ARBA" id="ARBA00022452"/>
    </source>
</evidence>
<dbReference type="Gene3D" id="3.10.20.410">
    <property type="match status" value="1"/>
</dbReference>
<evidence type="ECO:0000256" key="12">
    <source>
        <dbReference type="SAM" id="SignalP"/>
    </source>
</evidence>